<comment type="caution">
    <text evidence="1">The sequence shown here is derived from an EMBL/GenBank/DDBJ whole genome shotgun (WGS) entry which is preliminary data.</text>
</comment>
<keyword evidence="2" id="KW-1185">Reference proteome</keyword>
<dbReference type="Proteomes" id="UP001157502">
    <property type="component" value="Chromosome 3"/>
</dbReference>
<organism evidence="1 2">
    <name type="scientific">Dallia pectoralis</name>
    <name type="common">Alaska blackfish</name>
    <dbReference type="NCBI Taxonomy" id="75939"/>
    <lineage>
        <taxon>Eukaryota</taxon>
        <taxon>Metazoa</taxon>
        <taxon>Chordata</taxon>
        <taxon>Craniata</taxon>
        <taxon>Vertebrata</taxon>
        <taxon>Euteleostomi</taxon>
        <taxon>Actinopterygii</taxon>
        <taxon>Neopterygii</taxon>
        <taxon>Teleostei</taxon>
        <taxon>Protacanthopterygii</taxon>
        <taxon>Esociformes</taxon>
        <taxon>Umbridae</taxon>
        <taxon>Dallia</taxon>
    </lineage>
</organism>
<reference evidence="1" key="1">
    <citation type="submission" date="2021-05" db="EMBL/GenBank/DDBJ databases">
        <authorList>
            <person name="Pan Q."/>
            <person name="Jouanno E."/>
            <person name="Zahm M."/>
            <person name="Klopp C."/>
            <person name="Cabau C."/>
            <person name="Louis A."/>
            <person name="Berthelot C."/>
            <person name="Parey E."/>
            <person name="Roest Crollius H."/>
            <person name="Montfort J."/>
            <person name="Robinson-Rechavi M."/>
            <person name="Bouchez O."/>
            <person name="Lampietro C."/>
            <person name="Lopez Roques C."/>
            <person name="Donnadieu C."/>
            <person name="Postlethwait J."/>
            <person name="Bobe J."/>
            <person name="Dillon D."/>
            <person name="Chandos A."/>
            <person name="von Hippel F."/>
            <person name="Guiguen Y."/>
        </authorList>
    </citation>
    <scope>NUCLEOTIDE SEQUENCE</scope>
    <source>
        <strain evidence="1">YG-Jan2019</strain>
    </source>
</reference>
<evidence type="ECO:0000313" key="2">
    <source>
        <dbReference type="Proteomes" id="UP001157502"/>
    </source>
</evidence>
<name>A0ACC2HC31_DALPE</name>
<sequence length="488" mass="56189">MDEETGGCKCHLLDLPWEDVLVTQIFCHLPLRHLVRLQRVSKQFHALIQVYLANCRTFDLTQIGTSLPKEAFCTMLRDNKVIQNLSVQNCSDWVTDKELLPVIGQNQHLRRMDMRGCVRLTRHSLVAVSLSCAQLQHLGLAHCEWVDSLSIRSLADHCGCLRSIDLTACRQLRDESICYLARKCLKMRSLSVAVNANVTDVAVEEVAKNCRELEQLDLTGCLRVRNDSIRTVAEYCPKLHTLKVNHCHNVTESSLDALRKRAVQIDVDPPLHRALVLLQVDDRTPRRANITITLRVLIFLYTENTPSPGRPPYEPFEERSVTTGGSSRILKPKPFRKMRTLSVIVMFALLGVLLANQVNEEEEDSLPQEDKMDQYDDSQENELAQSEDSLPQEDEDDQNDDLMAQEDGKGQDDVAAAVKLLQEIQNAPAGDKLQSLFFRRTRRAFRNLLRFWFPRRFRRRYYRCFWYGYRHSFGTDGKMYQVSDPKEL</sequence>
<evidence type="ECO:0000313" key="1">
    <source>
        <dbReference type="EMBL" id="KAJ8013556.1"/>
    </source>
</evidence>
<gene>
    <name evidence="1" type="ORF">DPEC_G00030990</name>
</gene>
<accession>A0ACC2HC31</accession>
<proteinExistence type="predicted"/>
<dbReference type="EMBL" id="CM055730">
    <property type="protein sequence ID" value="KAJ8013556.1"/>
    <property type="molecule type" value="Genomic_DNA"/>
</dbReference>
<protein>
    <submittedName>
        <fullName evidence="1">Uncharacterized protein</fullName>
    </submittedName>
</protein>